<organism evidence="5 6">
    <name type="scientific">Tepiditoga spiralis</name>
    <dbReference type="NCBI Taxonomy" id="2108365"/>
    <lineage>
        <taxon>Bacteria</taxon>
        <taxon>Thermotogati</taxon>
        <taxon>Thermotogota</taxon>
        <taxon>Thermotogae</taxon>
        <taxon>Petrotogales</taxon>
        <taxon>Petrotogaceae</taxon>
        <taxon>Tepiditoga</taxon>
    </lineage>
</organism>
<dbReference type="PANTHER" id="PTHR43179">
    <property type="entry name" value="RHAMNOSYLTRANSFERASE WBBL"/>
    <property type="match status" value="1"/>
</dbReference>
<evidence type="ECO:0000256" key="3">
    <source>
        <dbReference type="ARBA" id="ARBA00022679"/>
    </source>
</evidence>
<keyword evidence="2" id="KW-0328">Glycosyltransferase</keyword>
<evidence type="ECO:0000256" key="2">
    <source>
        <dbReference type="ARBA" id="ARBA00022676"/>
    </source>
</evidence>
<evidence type="ECO:0000259" key="4">
    <source>
        <dbReference type="Pfam" id="PF00535"/>
    </source>
</evidence>
<protein>
    <submittedName>
        <fullName evidence="5">Glycosyl transferase</fullName>
    </submittedName>
</protein>
<dbReference type="InterPro" id="IPR001173">
    <property type="entry name" value="Glyco_trans_2-like"/>
</dbReference>
<dbReference type="PANTHER" id="PTHR43179:SF12">
    <property type="entry name" value="GALACTOFURANOSYLTRANSFERASE GLFT2"/>
    <property type="match status" value="1"/>
</dbReference>
<evidence type="ECO:0000313" key="5">
    <source>
        <dbReference type="EMBL" id="BBE32104.1"/>
    </source>
</evidence>
<dbReference type="Gene3D" id="3.90.550.10">
    <property type="entry name" value="Spore Coat Polysaccharide Biosynthesis Protein SpsA, Chain A"/>
    <property type="match status" value="1"/>
</dbReference>
<dbReference type="SUPFAM" id="SSF53448">
    <property type="entry name" value="Nucleotide-diphospho-sugar transferases"/>
    <property type="match status" value="1"/>
</dbReference>
<dbReference type="RefSeq" id="WP_190614959.1">
    <property type="nucleotide sequence ID" value="NZ_AP018712.1"/>
</dbReference>
<proteinExistence type="inferred from homology"/>
<dbReference type="InParanoid" id="A0A7G1G9Y2"/>
<dbReference type="KEGG" id="ocy:OSSY52_22450"/>
<sequence>MKVAGLIVTFNRKKLLVDTINSMLEQTRRPDKIIIVNNASTDGTDEILKNYEEKNKCIEVVTLNENLGGSGGFYAGIKHIYDKQEYDWIWLMDDDALPAKNSLETLIAYYESLSEKKKRKIGVLQNKRILDRKKFDEINGKSFELTAKKRKVGTFVGYFIKTEVVGKIGFPEKDFFIYSDDVEYTNRVWKMGYRVETVIGSYIFHPVWTTQLDYILKKKELNLPLWKIYYIFRNPFLMYKNNEFVKFFLKLYFKLDMKMWKRINPETVPFAKKGLEDGLNCVYGKIVKPGQKEIKE</sequence>
<evidence type="ECO:0000256" key="1">
    <source>
        <dbReference type="ARBA" id="ARBA00006739"/>
    </source>
</evidence>
<dbReference type="GO" id="GO:0016757">
    <property type="term" value="F:glycosyltransferase activity"/>
    <property type="evidence" value="ECO:0007669"/>
    <property type="project" value="UniProtKB-KW"/>
</dbReference>
<gene>
    <name evidence="5" type="ORF">OSSY52_22450</name>
</gene>
<keyword evidence="3 5" id="KW-0808">Transferase</keyword>
<comment type="similarity">
    <text evidence="1">Belongs to the glycosyltransferase 2 family.</text>
</comment>
<dbReference type="Pfam" id="PF00535">
    <property type="entry name" value="Glycos_transf_2"/>
    <property type="match status" value="1"/>
</dbReference>
<dbReference type="CDD" id="cd04185">
    <property type="entry name" value="GT_2_like_b"/>
    <property type="match status" value="1"/>
</dbReference>
<feature type="domain" description="Glycosyltransferase 2-like" evidence="4">
    <location>
        <begin position="7"/>
        <end position="112"/>
    </location>
</feature>
<reference evidence="5 6" key="1">
    <citation type="submission" date="2018-06" db="EMBL/GenBank/DDBJ databases">
        <title>Genome sequencing of Oceanotoga sp. sy52.</title>
        <authorList>
            <person name="Mori K."/>
        </authorList>
    </citation>
    <scope>NUCLEOTIDE SEQUENCE [LARGE SCALE GENOMIC DNA]</scope>
    <source>
        <strain evidence="6">sy52</strain>
    </source>
</reference>
<evidence type="ECO:0000313" key="6">
    <source>
        <dbReference type="Proteomes" id="UP000516361"/>
    </source>
</evidence>
<name>A0A7G1G9Y2_9BACT</name>
<dbReference type="AlphaFoldDB" id="A0A7G1G9Y2"/>
<dbReference type="Proteomes" id="UP000516361">
    <property type="component" value="Chromosome"/>
</dbReference>
<accession>A0A7G1G9Y2</accession>
<keyword evidence="6" id="KW-1185">Reference proteome</keyword>
<dbReference type="EMBL" id="AP018712">
    <property type="protein sequence ID" value="BBE32104.1"/>
    <property type="molecule type" value="Genomic_DNA"/>
</dbReference>
<dbReference type="InterPro" id="IPR029044">
    <property type="entry name" value="Nucleotide-diphossugar_trans"/>
</dbReference>